<dbReference type="AlphaFoldDB" id="A0A1G8S6R6"/>
<evidence type="ECO:0000313" key="4">
    <source>
        <dbReference type="Proteomes" id="UP000199225"/>
    </source>
</evidence>
<feature type="domain" description="SCP" evidence="2">
    <location>
        <begin position="210"/>
        <end position="323"/>
    </location>
</feature>
<name>A0A1G8S6R6_9BACI</name>
<evidence type="ECO:0000313" key="3">
    <source>
        <dbReference type="EMBL" id="SDJ24887.1"/>
    </source>
</evidence>
<sequence>MMRRGIAFLFLIVLFTWTIVTVSGEWETIRKEIDTFIETVDQWERGEGLEGATTSPDQEQSSKEPTEALPDEKLQGESVRTIYGTSWVLSEIGNGNVVFGDEEGTGKYIWKPEEGFGEVNVGASASSVAEAWGEPEESVRRGMTNVSFPADHYDIYVRDDKEITVFYDRHEGNIVKSIYVVSQGQATGMNRYYAQAENWVDEDQAQIMFGLINKDRVSRGLNPLTWREELVPVAEAHSKDMNRRDYFSHTNPDGEGPADRAKEAGISFRMIGENLAYGQSNAVYAHEGLMDSKGHRENILNPHYEEVAIGIDVNDEGAPYFTVLFYTGR</sequence>
<dbReference type="Gene3D" id="3.40.33.10">
    <property type="entry name" value="CAP"/>
    <property type="match status" value="1"/>
</dbReference>
<dbReference type="Pfam" id="PF00188">
    <property type="entry name" value="CAP"/>
    <property type="match status" value="1"/>
</dbReference>
<evidence type="ECO:0000259" key="2">
    <source>
        <dbReference type="Pfam" id="PF00188"/>
    </source>
</evidence>
<accession>A0A1G8S6R6</accession>
<dbReference type="PANTHER" id="PTHR31157">
    <property type="entry name" value="SCP DOMAIN-CONTAINING PROTEIN"/>
    <property type="match status" value="1"/>
</dbReference>
<dbReference type="InterPro" id="IPR014044">
    <property type="entry name" value="CAP_dom"/>
</dbReference>
<dbReference type="EMBL" id="FNEV01000003">
    <property type="protein sequence ID" value="SDJ24887.1"/>
    <property type="molecule type" value="Genomic_DNA"/>
</dbReference>
<dbReference type="SUPFAM" id="SSF55797">
    <property type="entry name" value="PR-1-like"/>
    <property type="match status" value="1"/>
</dbReference>
<dbReference type="CDD" id="cd05379">
    <property type="entry name" value="CAP_bacterial"/>
    <property type="match status" value="1"/>
</dbReference>
<dbReference type="STRING" id="86666.SAMN04490247_1280"/>
<reference evidence="4" key="1">
    <citation type="submission" date="2016-10" db="EMBL/GenBank/DDBJ databases">
        <authorList>
            <person name="Varghese N."/>
            <person name="Submissions S."/>
        </authorList>
    </citation>
    <scope>NUCLEOTIDE SEQUENCE [LARGE SCALE GENOMIC DNA]</scope>
    <source>
        <strain evidence="4">DSM 4771</strain>
    </source>
</reference>
<protein>
    <submittedName>
        <fullName evidence="3">Cysteine-rich secretory protein family protein</fullName>
    </submittedName>
</protein>
<organism evidence="3 4">
    <name type="scientific">Salimicrobium halophilum</name>
    <dbReference type="NCBI Taxonomy" id="86666"/>
    <lineage>
        <taxon>Bacteria</taxon>
        <taxon>Bacillati</taxon>
        <taxon>Bacillota</taxon>
        <taxon>Bacilli</taxon>
        <taxon>Bacillales</taxon>
        <taxon>Bacillaceae</taxon>
        <taxon>Salimicrobium</taxon>
    </lineage>
</organism>
<evidence type="ECO:0000256" key="1">
    <source>
        <dbReference type="SAM" id="MobiDB-lite"/>
    </source>
</evidence>
<dbReference type="RefSeq" id="WP_093193036.1">
    <property type="nucleotide sequence ID" value="NZ_FNEV01000003.1"/>
</dbReference>
<gene>
    <name evidence="3" type="ORF">SAMN04490247_1280</name>
</gene>
<feature type="compositionally biased region" description="Basic and acidic residues" evidence="1">
    <location>
        <begin position="60"/>
        <end position="75"/>
    </location>
</feature>
<dbReference type="Proteomes" id="UP000199225">
    <property type="component" value="Unassembled WGS sequence"/>
</dbReference>
<proteinExistence type="predicted"/>
<dbReference type="InterPro" id="IPR035940">
    <property type="entry name" value="CAP_sf"/>
</dbReference>
<dbReference type="PANTHER" id="PTHR31157:SF1">
    <property type="entry name" value="SCP DOMAIN-CONTAINING PROTEIN"/>
    <property type="match status" value="1"/>
</dbReference>
<dbReference type="OrthoDB" id="9783944at2"/>
<keyword evidence="4" id="KW-1185">Reference proteome</keyword>
<feature type="region of interest" description="Disordered" evidence="1">
    <location>
        <begin position="48"/>
        <end position="75"/>
    </location>
</feature>